<dbReference type="InterPro" id="IPR006190">
    <property type="entry name" value="SAF_AFP_Neu5Ac"/>
</dbReference>
<dbReference type="EC" id="2.5.1.101" evidence="2"/>
<dbReference type="GO" id="GO:0016051">
    <property type="term" value="P:carbohydrate biosynthetic process"/>
    <property type="evidence" value="ECO:0007669"/>
    <property type="project" value="InterPro"/>
</dbReference>
<evidence type="ECO:0000313" key="3">
    <source>
        <dbReference type="EMBL" id="MCS5712335.1"/>
    </source>
</evidence>
<name>A0A0Q9YNT2_9GAMM</name>
<reference evidence="3" key="3">
    <citation type="submission" date="2021-06" db="EMBL/GenBank/DDBJ databases">
        <title>Genomic Description and Analysis of Intracellular Bacteria, Candidatus Berkiella cookevillensis and Candidatus Berkiella aquae.</title>
        <authorList>
            <person name="Kidane D.T."/>
            <person name="Mehari Y.T."/>
            <person name="Rice F.C."/>
            <person name="Arivett B.A."/>
            <person name="Farone A.L."/>
            <person name="Berk S.G."/>
            <person name="Farone M.B."/>
        </authorList>
    </citation>
    <scope>NUCLEOTIDE SEQUENCE</scope>
    <source>
        <strain evidence="3">HT99</strain>
    </source>
</reference>
<dbReference type="Pfam" id="PF08666">
    <property type="entry name" value="SAF"/>
    <property type="match status" value="1"/>
</dbReference>
<dbReference type="Pfam" id="PF03102">
    <property type="entry name" value="NeuB"/>
    <property type="match status" value="1"/>
</dbReference>
<dbReference type="InterPro" id="IPR036732">
    <property type="entry name" value="AFP_Neu5c_C_sf"/>
</dbReference>
<dbReference type="Proteomes" id="UP000051497">
    <property type="component" value="Unassembled WGS sequence"/>
</dbReference>
<gene>
    <name evidence="2" type="primary">legI</name>
    <name evidence="3" type="synonym">neuB</name>
    <name evidence="2" type="ORF">HT99x_00886</name>
    <name evidence="3" type="ORF">HT99x_012910</name>
</gene>
<protein>
    <submittedName>
        <fullName evidence="2">N,N'-diacetyllegionaminic acid synthase</fullName>
        <ecNumber evidence="2">2.5.1.101</ecNumber>
    </submittedName>
    <submittedName>
        <fullName evidence="3">N-acetylneuraminate synthase</fullName>
        <ecNumber evidence="3">2.5.1.56</ecNumber>
    </submittedName>
</protein>
<keyword evidence="2" id="KW-0808">Transferase</keyword>
<dbReference type="RefSeq" id="WP_075065510.1">
    <property type="nucleotide sequence ID" value="NZ_LKAJ02000001.1"/>
</dbReference>
<dbReference type="STRING" id="295108.HT99x_00886"/>
<dbReference type="EMBL" id="LKAJ02000001">
    <property type="protein sequence ID" value="MCS5712335.1"/>
    <property type="molecule type" value="Genomic_DNA"/>
</dbReference>
<dbReference type="InterPro" id="IPR057736">
    <property type="entry name" value="SAF_PseI/NeuA/NeuB"/>
</dbReference>
<keyword evidence="4" id="KW-1185">Reference proteome</keyword>
<reference evidence="2" key="1">
    <citation type="submission" date="2015-09" db="EMBL/GenBank/DDBJ databases">
        <title>Draft Genome Sequences of Two Novel Amoeba-resistant Intranuclear Bacteria, Candidatus Berkiella cookevillensis and Candidatus Berkiella aquae.</title>
        <authorList>
            <person name="Mehari Y.T."/>
            <person name="Arivett B.A."/>
            <person name="Farone A.L."/>
            <person name="Gunderson J.H."/>
            <person name="Farone M.B."/>
        </authorList>
    </citation>
    <scope>NUCLEOTIDE SEQUENCE [LARGE SCALE GENOMIC DNA]</scope>
    <source>
        <strain evidence="2">HT99</strain>
    </source>
</reference>
<evidence type="ECO:0000313" key="4">
    <source>
        <dbReference type="Proteomes" id="UP000051497"/>
    </source>
</evidence>
<dbReference type="Gene3D" id="3.90.1210.10">
    <property type="entry name" value="Antifreeze-like/N-acetylneuraminic acid synthase C-terminal domain"/>
    <property type="match status" value="1"/>
</dbReference>
<dbReference type="InterPro" id="IPR051690">
    <property type="entry name" value="PseI-like"/>
</dbReference>
<dbReference type="InterPro" id="IPR020007">
    <property type="entry name" value="NeuB/NeuA"/>
</dbReference>
<evidence type="ECO:0000259" key="1">
    <source>
        <dbReference type="PROSITE" id="PS50844"/>
    </source>
</evidence>
<dbReference type="Gene3D" id="3.20.20.70">
    <property type="entry name" value="Aldolase class I"/>
    <property type="match status" value="1"/>
</dbReference>
<proteinExistence type="predicted"/>
<dbReference type="PANTHER" id="PTHR42966">
    <property type="entry name" value="N-ACETYLNEURAMINATE SYNTHASE"/>
    <property type="match status" value="1"/>
</dbReference>
<evidence type="ECO:0000313" key="2">
    <source>
        <dbReference type="EMBL" id="KRG22463.1"/>
    </source>
</evidence>
<feature type="domain" description="AFP-like" evidence="1">
    <location>
        <begin position="307"/>
        <end position="359"/>
    </location>
</feature>
<dbReference type="InterPro" id="IPR013974">
    <property type="entry name" value="SAF"/>
</dbReference>
<sequence>MDNQTYIIAEAGVNHNGQEKLAFELIDKIKEAGADAVKFQLFQASHLTTQAAPQADYQIQNTAKKHSQYEMLKSLELSFAVFEKLKRHADECDIDFIVTPFDLESLAFLVDGLALPTLKISSGDVTHGPLLLAAARSQADIILSTGMSTLSEIEQALKVLVLGMIEEQANPTQAMLDTCYALPEAFALLQQRVTLLHCTSEYPAPFEDVNLKAMDTLHAAFGLCVGFSDHTVGIEVPIAAVARGAMVIEKHVTLDKNLPGPDHLASLDIVELKQMVQAIRHVEMAIGDGRKCPRVSEMKNMTMVRRALVANQDIDIGDTFSASNLAVKRHTGGISPMAYWDWLGKTAQKRYSKDEAISE</sequence>
<dbReference type="EC" id="2.5.1.56" evidence="3"/>
<dbReference type="InterPro" id="IPR013785">
    <property type="entry name" value="Aldolase_TIM"/>
</dbReference>
<dbReference type="PATRIC" id="fig|1590043.3.peg.890"/>
<dbReference type="InterPro" id="IPR013132">
    <property type="entry name" value="PseI/NeuA/B-like_N"/>
</dbReference>
<dbReference type="PANTHER" id="PTHR42966:SF1">
    <property type="entry name" value="SIALIC ACID SYNTHASE"/>
    <property type="match status" value="1"/>
</dbReference>
<dbReference type="NCBIfam" id="TIGR03569">
    <property type="entry name" value="NeuB_NnaB"/>
    <property type="match status" value="1"/>
</dbReference>
<dbReference type="CDD" id="cd11615">
    <property type="entry name" value="SAF_NeuB_like"/>
    <property type="match status" value="1"/>
</dbReference>
<dbReference type="AlphaFoldDB" id="A0A0Q9YNT2"/>
<dbReference type="SUPFAM" id="SSF51569">
    <property type="entry name" value="Aldolase"/>
    <property type="match status" value="1"/>
</dbReference>
<dbReference type="PROSITE" id="PS50844">
    <property type="entry name" value="AFP_LIKE"/>
    <property type="match status" value="1"/>
</dbReference>
<dbReference type="SUPFAM" id="SSF51269">
    <property type="entry name" value="AFP III-like domain"/>
    <property type="match status" value="1"/>
</dbReference>
<dbReference type="GO" id="GO:0047444">
    <property type="term" value="F:N-acylneuraminate-9-phosphate synthase activity"/>
    <property type="evidence" value="ECO:0007669"/>
    <property type="project" value="TreeGrafter"/>
</dbReference>
<accession>A0A0Q9YNT2</accession>
<dbReference type="GO" id="GO:0050462">
    <property type="term" value="F:N-acetylneuraminate synthase activity"/>
    <property type="evidence" value="ECO:0007669"/>
    <property type="project" value="UniProtKB-EC"/>
</dbReference>
<dbReference type="OrthoDB" id="9781701at2"/>
<dbReference type="EMBL" id="LKAJ01000002">
    <property type="protein sequence ID" value="KRG22463.1"/>
    <property type="molecule type" value="Genomic_DNA"/>
</dbReference>
<reference evidence="3" key="2">
    <citation type="journal article" date="2016" name="Genome Announc.">
        <title>Draft Genome Sequences of Two Novel Amoeba-Resistant Intranuclear Bacteria, 'Candidatus Berkiella cookevillensis' and 'Candidatus Berkiella aquae'.</title>
        <authorList>
            <person name="Mehari Y.T."/>
            <person name="Arivett B.A."/>
            <person name="Farone A.L."/>
            <person name="Gunderson J.H."/>
            <person name="Farone M.B."/>
        </authorList>
    </citation>
    <scope>NUCLEOTIDE SEQUENCE</scope>
    <source>
        <strain evidence="3">HT99</strain>
    </source>
</reference>
<organism evidence="2">
    <name type="scientific">Candidatus Berkiella aquae</name>
    <dbReference type="NCBI Taxonomy" id="295108"/>
    <lineage>
        <taxon>Bacteria</taxon>
        <taxon>Pseudomonadati</taxon>
        <taxon>Pseudomonadota</taxon>
        <taxon>Gammaproteobacteria</taxon>
        <taxon>Candidatus Berkiellales</taxon>
        <taxon>Candidatus Berkiellaceae</taxon>
        <taxon>Candidatus Berkiella</taxon>
    </lineage>
</organism>
<comment type="caution">
    <text evidence="2">The sequence shown here is derived from an EMBL/GenBank/DDBJ whole genome shotgun (WGS) entry which is preliminary data.</text>
</comment>